<keyword evidence="3" id="KW-1133">Transmembrane helix</keyword>
<organism evidence="5 6">
    <name type="scientific">Kolteria novifilia</name>
    <dbReference type="NCBI Taxonomy" id="2527975"/>
    <lineage>
        <taxon>Bacteria</taxon>
        <taxon>Pseudomonadati</taxon>
        <taxon>Planctomycetota</taxon>
        <taxon>Planctomycetia</taxon>
        <taxon>Kolteriales</taxon>
        <taxon>Kolteriaceae</taxon>
        <taxon>Kolteria</taxon>
    </lineage>
</organism>
<dbReference type="KEGG" id="knv:Pan216_39820"/>
<dbReference type="PANTHER" id="PTHR45138:SF9">
    <property type="entry name" value="DIGUANYLATE CYCLASE DGCM-RELATED"/>
    <property type="match status" value="1"/>
</dbReference>
<protein>
    <recommendedName>
        <fullName evidence="1">diguanylate cyclase</fullName>
        <ecNumber evidence="1">2.7.7.65</ecNumber>
    </recommendedName>
</protein>
<gene>
    <name evidence="5" type="primary">adrA</name>
    <name evidence="5" type="ORF">Pan216_39820</name>
</gene>
<keyword evidence="3" id="KW-0472">Membrane</keyword>
<dbReference type="RefSeq" id="WP_145260325.1">
    <property type="nucleotide sequence ID" value="NZ_CP036279.1"/>
</dbReference>
<dbReference type="EMBL" id="CP036279">
    <property type="protein sequence ID" value="QDU63107.1"/>
    <property type="molecule type" value="Genomic_DNA"/>
</dbReference>
<dbReference type="AlphaFoldDB" id="A0A518B809"/>
<feature type="transmembrane region" description="Helical" evidence="3">
    <location>
        <begin position="98"/>
        <end position="119"/>
    </location>
</feature>
<feature type="transmembrane region" description="Helical" evidence="3">
    <location>
        <begin position="54"/>
        <end position="78"/>
    </location>
</feature>
<dbReference type="FunFam" id="3.30.70.270:FF:000001">
    <property type="entry name" value="Diguanylate cyclase domain protein"/>
    <property type="match status" value="1"/>
</dbReference>
<accession>A0A518B809</accession>
<name>A0A518B809_9BACT</name>
<dbReference type="PANTHER" id="PTHR45138">
    <property type="entry name" value="REGULATORY COMPONENTS OF SENSORY TRANSDUCTION SYSTEM"/>
    <property type="match status" value="1"/>
</dbReference>
<dbReference type="SUPFAM" id="SSF55073">
    <property type="entry name" value="Nucleotide cyclase"/>
    <property type="match status" value="1"/>
</dbReference>
<dbReference type="InterPro" id="IPR050469">
    <property type="entry name" value="Diguanylate_Cyclase"/>
</dbReference>
<dbReference type="CDD" id="cd01949">
    <property type="entry name" value="GGDEF"/>
    <property type="match status" value="1"/>
</dbReference>
<comment type="catalytic activity">
    <reaction evidence="2">
        <text>2 GTP = 3',3'-c-di-GMP + 2 diphosphate</text>
        <dbReference type="Rhea" id="RHEA:24898"/>
        <dbReference type="ChEBI" id="CHEBI:33019"/>
        <dbReference type="ChEBI" id="CHEBI:37565"/>
        <dbReference type="ChEBI" id="CHEBI:58805"/>
        <dbReference type="EC" id="2.7.7.65"/>
    </reaction>
</comment>
<reference evidence="5 6" key="1">
    <citation type="submission" date="2019-02" db="EMBL/GenBank/DDBJ databases">
        <title>Deep-cultivation of Planctomycetes and their phenomic and genomic characterization uncovers novel biology.</title>
        <authorList>
            <person name="Wiegand S."/>
            <person name="Jogler M."/>
            <person name="Boedeker C."/>
            <person name="Pinto D."/>
            <person name="Vollmers J."/>
            <person name="Rivas-Marin E."/>
            <person name="Kohn T."/>
            <person name="Peeters S.H."/>
            <person name="Heuer A."/>
            <person name="Rast P."/>
            <person name="Oberbeckmann S."/>
            <person name="Bunk B."/>
            <person name="Jeske O."/>
            <person name="Meyerdierks A."/>
            <person name="Storesund J.E."/>
            <person name="Kallscheuer N."/>
            <person name="Luecker S."/>
            <person name="Lage O.M."/>
            <person name="Pohl T."/>
            <person name="Merkel B.J."/>
            <person name="Hornburger P."/>
            <person name="Mueller R.-W."/>
            <person name="Bruemmer F."/>
            <person name="Labrenz M."/>
            <person name="Spormann A.M."/>
            <person name="Op den Camp H."/>
            <person name="Overmann J."/>
            <person name="Amann R."/>
            <person name="Jetten M.S.M."/>
            <person name="Mascher T."/>
            <person name="Medema M.H."/>
            <person name="Devos D.P."/>
            <person name="Kaster A.-K."/>
            <person name="Ovreas L."/>
            <person name="Rohde M."/>
            <person name="Galperin M.Y."/>
            <person name="Jogler C."/>
        </authorList>
    </citation>
    <scope>NUCLEOTIDE SEQUENCE [LARGE SCALE GENOMIC DNA]</scope>
    <source>
        <strain evidence="5 6">Pan216</strain>
    </source>
</reference>
<feature type="domain" description="GGDEF" evidence="4">
    <location>
        <begin position="162"/>
        <end position="292"/>
    </location>
</feature>
<keyword evidence="3" id="KW-0812">Transmembrane</keyword>
<evidence type="ECO:0000256" key="2">
    <source>
        <dbReference type="ARBA" id="ARBA00034247"/>
    </source>
</evidence>
<proteinExistence type="predicted"/>
<dbReference type="SMART" id="SM00267">
    <property type="entry name" value="GGDEF"/>
    <property type="match status" value="1"/>
</dbReference>
<evidence type="ECO:0000259" key="4">
    <source>
        <dbReference type="PROSITE" id="PS50887"/>
    </source>
</evidence>
<dbReference type="InterPro" id="IPR000160">
    <property type="entry name" value="GGDEF_dom"/>
</dbReference>
<dbReference type="InterPro" id="IPR043128">
    <property type="entry name" value="Rev_trsase/Diguanyl_cyclase"/>
</dbReference>
<dbReference type="OrthoDB" id="244535at2"/>
<keyword evidence="5" id="KW-0548">Nucleotidyltransferase</keyword>
<evidence type="ECO:0000313" key="6">
    <source>
        <dbReference type="Proteomes" id="UP000317093"/>
    </source>
</evidence>
<evidence type="ECO:0000256" key="1">
    <source>
        <dbReference type="ARBA" id="ARBA00012528"/>
    </source>
</evidence>
<dbReference type="PROSITE" id="PS50887">
    <property type="entry name" value="GGDEF"/>
    <property type="match status" value="1"/>
</dbReference>
<sequence length="293" mass="32472">MVLASPKDEHEFPPADPRVHSAPQTMLAVVVGAILVVGVGYLDHKTDERLAFEIFYLPVVLWASWYGGFIAGLVAAVSSAGTWALNNWFDRPAPLSELLLFWNVSVRLIYFAIFAFMTARLRGAMELNRALSRTDSLTGLANHKSFVEQTNRELVLSRRHKRPMTLAYIDCDHFKVVNDTMGHAAGDTVLQTIGKTMLATVRESDVPARLGGDEFAVLLPETNAANARSVVERLREQLLEMMKDNDWPITFSIGVVTFPTPPESCTAMTRTADKVMYTVKHGSKDDVAYAVAE</sequence>
<evidence type="ECO:0000256" key="3">
    <source>
        <dbReference type="SAM" id="Phobius"/>
    </source>
</evidence>
<dbReference type="GO" id="GO:0052621">
    <property type="term" value="F:diguanylate cyclase activity"/>
    <property type="evidence" value="ECO:0007669"/>
    <property type="project" value="UniProtKB-EC"/>
</dbReference>
<dbReference type="Pfam" id="PF00990">
    <property type="entry name" value="GGDEF"/>
    <property type="match status" value="1"/>
</dbReference>
<dbReference type="EC" id="2.7.7.65" evidence="1"/>
<dbReference type="Proteomes" id="UP000317093">
    <property type="component" value="Chromosome"/>
</dbReference>
<evidence type="ECO:0000313" key="5">
    <source>
        <dbReference type="EMBL" id="QDU63107.1"/>
    </source>
</evidence>
<dbReference type="NCBIfam" id="TIGR00254">
    <property type="entry name" value="GGDEF"/>
    <property type="match status" value="1"/>
</dbReference>
<feature type="transmembrane region" description="Helical" evidence="3">
    <location>
        <begin position="22"/>
        <end position="42"/>
    </location>
</feature>
<dbReference type="InterPro" id="IPR029787">
    <property type="entry name" value="Nucleotide_cyclase"/>
</dbReference>
<dbReference type="Gene3D" id="3.30.70.270">
    <property type="match status" value="1"/>
</dbReference>
<keyword evidence="5" id="KW-0808">Transferase</keyword>
<keyword evidence="6" id="KW-1185">Reference proteome</keyword>